<dbReference type="Proteomes" id="UP000700334">
    <property type="component" value="Unassembled WGS sequence"/>
</dbReference>
<evidence type="ECO:0000313" key="1">
    <source>
        <dbReference type="EMBL" id="KAG8510074.1"/>
    </source>
</evidence>
<accession>A0A8J5ZUV0</accession>
<protein>
    <submittedName>
        <fullName evidence="1">Uncharacterized protein</fullName>
    </submittedName>
</protein>
<comment type="caution">
    <text evidence="1">The sequence shown here is derived from an EMBL/GenBank/DDBJ whole genome shotgun (WGS) entry which is preliminary data.</text>
</comment>
<dbReference type="AlphaFoldDB" id="A0A8J5ZUV0"/>
<name>A0A8J5ZUV0_GALPY</name>
<proteinExistence type="predicted"/>
<sequence length="97" mass="10836">MLRRRGRVHEALIGPSPMCGAPLTRRPELVASQMLVIALEHRLSSITGMIHKNKSFLDRCMAKSAASAILHSQKVLMVKRKRMCPHQELLSAALPKQ</sequence>
<organism evidence="1 2">
    <name type="scientific">Galemys pyrenaicus</name>
    <name type="common">Iberian desman</name>
    <name type="synonym">Pyrenean desman</name>
    <dbReference type="NCBI Taxonomy" id="202257"/>
    <lineage>
        <taxon>Eukaryota</taxon>
        <taxon>Metazoa</taxon>
        <taxon>Chordata</taxon>
        <taxon>Craniata</taxon>
        <taxon>Vertebrata</taxon>
        <taxon>Euteleostomi</taxon>
        <taxon>Mammalia</taxon>
        <taxon>Eutheria</taxon>
        <taxon>Laurasiatheria</taxon>
        <taxon>Eulipotyphla</taxon>
        <taxon>Talpidae</taxon>
        <taxon>Galemys</taxon>
    </lineage>
</organism>
<reference evidence="1" key="1">
    <citation type="journal article" date="2021" name="Evol. Appl.">
        <title>The genome of the Pyrenean desman and the effects of bottlenecks and inbreeding on the genomic landscape of an endangered species.</title>
        <authorList>
            <person name="Escoda L."/>
            <person name="Castresana J."/>
        </authorList>
    </citation>
    <scope>NUCLEOTIDE SEQUENCE</scope>
    <source>
        <strain evidence="1">IBE-C5619</strain>
    </source>
</reference>
<gene>
    <name evidence="1" type="ORF">J0S82_001704</name>
</gene>
<keyword evidence="2" id="KW-1185">Reference proteome</keyword>
<dbReference type="EMBL" id="JAGFMF010011914">
    <property type="protein sequence ID" value="KAG8510074.1"/>
    <property type="molecule type" value="Genomic_DNA"/>
</dbReference>
<evidence type="ECO:0000313" key="2">
    <source>
        <dbReference type="Proteomes" id="UP000700334"/>
    </source>
</evidence>